<keyword evidence="2" id="KW-1185">Reference proteome</keyword>
<name>A0A839AA14_9HYPH</name>
<protein>
    <submittedName>
        <fullName evidence="1">DUF1194 domain-containing protein</fullName>
    </submittedName>
</protein>
<dbReference type="Proteomes" id="UP000541109">
    <property type="component" value="Unassembled WGS sequence"/>
</dbReference>
<dbReference type="InterPro" id="IPR010607">
    <property type="entry name" value="DUF1194"/>
</dbReference>
<dbReference type="Gene3D" id="3.40.50.410">
    <property type="entry name" value="von Willebrand factor, type A domain"/>
    <property type="match status" value="1"/>
</dbReference>
<evidence type="ECO:0000313" key="1">
    <source>
        <dbReference type="EMBL" id="MBA5776261.1"/>
    </source>
</evidence>
<dbReference type="EMBL" id="JACFXV010000038">
    <property type="protein sequence ID" value="MBA5776261.1"/>
    <property type="molecule type" value="Genomic_DNA"/>
</dbReference>
<dbReference type="SUPFAM" id="SSF53300">
    <property type="entry name" value="vWA-like"/>
    <property type="match status" value="1"/>
</dbReference>
<organism evidence="1 2">
    <name type="scientific">Stappia albiluteola</name>
    <dbReference type="NCBI Taxonomy" id="2758565"/>
    <lineage>
        <taxon>Bacteria</taxon>
        <taxon>Pseudomonadati</taxon>
        <taxon>Pseudomonadota</taxon>
        <taxon>Alphaproteobacteria</taxon>
        <taxon>Hyphomicrobiales</taxon>
        <taxon>Stappiaceae</taxon>
        <taxon>Stappia</taxon>
    </lineage>
</organism>
<proteinExistence type="predicted"/>
<dbReference type="Pfam" id="PF06707">
    <property type="entry name" value="DUF1194"/>
    <property type="match status" value="1"/>
</dbReference>
<dbReference type="AlphaFoldDB" id="A0A839AA14"/>
<reference evidence="1 2" key="1">
    <citation type="submission" date="2020-07" db="EMBL/GenBank/DDBJ databases">
        <title>Stappia sp., F7233, whole genome shotgun sequencing project.</title>
        <authorList>
            <person name="Jiang S."/>
            <person name="Liu Z.W."/>
            <person name="Du Z.J."/>
        </authorList>
    </citation>
    <scope>NUCLEOTIDE SEQUENCE [LARGE SCALE GENOMIC DNA]</scope>
    <source>
        <strain evidence="1 2">F7233</strain>
    </source>
</reference>
<comment type="caution">
    <text evidence="1">The sequence shown here is derived from an EMBL/GenBank/DDBJ whole genome shotgun (WGS) entry which is preliminary data.</text>
</comment>
<dbReference type="InterPro" id="IPR036465">
    <property type="entry name" value="vWFA_dom_sf"/>
</dbReference>
<accession>A0A839AA14</accession>
<sequence>MIAPAVSAGMGPVHQSAIPATTEVDVELVLAVDISQSMDRDEQEIQRAGYVAALTSPEVLEAIRFGPIGRIAVTYLEWGGIGEHFVVAEWAVISDMQTAQAFAGKVAEAPLHQKQRTSIASALGQAVTMVQVNEFEGLRKVIDISGDGPNNQGGKVTESRDAALASGITINGLPLMMKNEQNAWQGILHLDHYYEDCVIGGPGAFAIPVRSKEGFADAIRMKLVLEIAGLSPNSDARVMPAAGRERVSCALFD</sequence>
<gene>
    <name evidence="1" type="ORF">H2509_03885</name>
</gene>
<evidence type="ECO:0000313" key="2">
    <source>
        <dbReference type="Proteomes" id="UP000541109"/>
    </source>
</evidence>